<evidence type="ECO:0000256" key="4">
    <source>
        <dbReference type="RuleBase" id="RU004046"/>
    </source>
</evidence>
<comment type="caution">
    <text evidence="5">The sequence shown here is derived from an EMBL/GenBank/DDBJ whole genome shotgun (WGS) entry which is preliminary data.</text>
</comment>
<gene>
    <name evidence="3 5" type="primary">glk</name>
    <name evidence="5" type="ORF">DM484_16945</name>
</gene>
<dbReference type="GO" id="GO:0006096">
    <property type="term" value="P:glycolytic process"/>
    <property type="evidence" value="ECO:0007669"/>
    <property type="project" value="UniProtKB-UniRule"/>
</dbReference>
<accession>A0A2W4QYA0</accession>
<dbReference type="NCBIfam" id="TIGR00749">
    <property type="entry name" value="glk"/>
    <property type="match status" value="1"/>
</dbReference>
<evidence type="ECO:0000313" key="5">
    <source>
        <dbReference type="EMBL" id="PZN76273.1"/>
    </source>
</evidence>
<keyword evidence="3" id="KW-0963">Cytoplasm</keyword>
<keyword evidence="1 3" id="KW-0808">Transferase</keyword>
<dbReference type="GO" id="GO:0004340">
    <property type="term" value="F:glucokinase activity"/>
    <property type="evidence" value="ECO:0007669"/>
    <property type="project" value="UniProtKB-UniRule"/>
</dbReference>
<protein>
    <recommendedName>
        <fullName evidence="3">Glucokinase</fullName>
        <ecNumber evidence="3">2.7.1.2</ecNumber>
    </recommendedName>
    <alternativeName>
        <fullName evidence="3">Glucose kinase</fullName>
    </alternativeName>
</protein>
<dbReference type="Pfam" id="PF02685">
    <property type="entry name" value="Glucokinase"/>
    <property type="match status" value="1"/>
</dbReference>
<sequence length="328" mass="34687">MLLAGDIGGTKTKLALYQLGENGLMPLREGTYKSINHDGLEGIISDFLAGSETLPAAASFGVAGPVNDGRCRTTNLPWVVEESVISNHTGIPVVRLLNDLQAMALGLARLPQEDLVELNPNAQASIGNIAVIAAGTGCGEAMLYWDGQTHHAIATEGGHADFAPNSSEQDGLLRFLRAKFDGHVSYERILSGPGLYNVYQYLADKRIAPESAAFRDALISGEDPGKLIGQFAAMENDPLCRETLRLFVSVYGAEAGNWALKALAYGGLLIGGGIAAKNLAAMTNGDFMASFRDKGRFSEWMGKLSVKIALNQDSGLLGAAHNAAKLIA</sequence>
<dbReference type="AlphaFoldDB" id="A0A2W4QYA0"/>
<comment type="subcellular location">
    <subcellularLocation>
        <location evidence="3">Cytoplasm</location>
    </subcellularLocation>
</comment>
<organism evidence="5 6">
    <name type="scientific">Candidatus Methylumidiphilus alinenensis</name>
    <dbReference type="NCBI Taxonomy" id="2202197"/>
    <lineage>
        <taxon>Bacteria</taxon>
        <taxon>Pseudomonadati</taxon>
        <taxon>Pseudomonadota</taxon>
        <taxon>Gammaproteobacteria</taxon>
        <taxon>Methylococcales</taxon>
        <taxon>Candidatus Methylumidiphilus</taxon>
    </lineage>
</organism>
<comment type="catalytic activity">
    <reaction evidence="3">
        <text>D-glucose + ATP = D-glucose 6-phosphate + ADP + H(+)</text>
        <dbReference type="Rhea" id="RHEA:17825"/>
        <dbReference type="ChEBI" id="CHEBI:4167"/>
        <dbReference type="ChEBI" id="CHEBI:15378"/>
        <dbReference type="ChEBI" id="CHEBI:30616"/>
        <dbReference type="ChEBI" id="CHEBI:61548"/>
        <dbReference type="ChEBI" id="CHEBI:456216"/>
        <dbReference type="EC" id="2.7.1.2"/>
    </reaction>
</comment>
<keyword evidence="3" id="KW-0324">Glycolysis</keyword>
<comment type="similarity">
    <text evidence="3 4">Belongs to the bacterial glucokinase family.</text>
</comment>
<dbReference type="InterPro" id="IPR043129">
    <property type="entry name" value="ATPase_NBD"/>
</dbReference>
<dbReference type="EC" id="2.7.1.2" evidence="3"/>
<name>A0A2W4QYA0_9GAMM</name>
<keyword evidence="3" id="KW-0067">ATP-binding</keyword>
<evidence type="ECO:0000256" key="3">
    <source>
        <dbReference type="HAMAP-Rule" id="MF_00524"/>
    </source>
</evidence>
<dbReference type="Gene3D" id="3.40.367.20">
    <property type="match status" value="1"/>
</dbReference>
<dbReference type="GO" id="GO:0005524">
    <property type="term" value="F:ATP binding"/>
    <property type="evidence" value="ECO:0007669"/>
    <property type="project" value="UniProtKB-UniRule"/>
</dbReference>
<dbReference type="GO" id="GO:0005737">
    <property type="term" value="C:cytoplasm"/>
    <property type="evidence" value="ECO:0007669"/>
    <property type="project" value="UniProtKB-SubCell"/>
</dbReference>
<evidence type="ECO:0000313" key="6">
    <source>
        <dbReference type="Proteomes" id="UP000249396"/>
    </source>
</evidence>
<evidence type="ECO:0000256" key="2">
    <source>
        <dbReference type="ARBA" id="ARBA00022777"/>
    </source>
</evidence>
<keyword evidence="3" id="KW-0547">Nucleotide-binding</keyword>
<feature type="binding site" evidence="3">
    <location>
        <begin position="5"/>
        <end position="10"/>
    </location>
    <ligand>
        <name>ATP</name>
        <dbReference type="ChEBI" id="CHEBI:30616"/>
    </ligand>
</feature>
<dbReference type="SUPFAM" id="SSF53067">
    <property type="entry name" value="Actin-like ATPase domain"/>
    <property type="match status" value="1"/>
</dbReference>
<dbReference type="PANTHER" id="PTHR47363">
    <property type="entry name" value="GLUCOKINASE"/>
    <property type="match status" value="1"/>
</dbReference>
<dbReference type="PANTHER" id="PTHR47363:SF1">
    <property type="entry name" value="GLUCOKINASE"/>
    <property type="match status" value="1"/>
</dbReference>
<dbReference type="InterPro" id="IPR003836">
    <property type="entry name" value="Glucokinase"/>
</dbReference>
<dbReference type="HAMAP" id="MF_00524">
    <property type="entry name" value="Glucokinase"/>
    <property type="match status" value="1"/>
</dbReference>
<dbReference type="Gene3D" id="3.30.420.40">
    <property type="match status" value="1"/>
</dbReference>
<keyword evidence="2 3" id="KW-0418">Kinase</keyword>
<dbReference type="Proteomes" id="UP000249396">
    <property type="component" value="Unassembled WGS sequence"/>
</dbReference>
<dbReference type="EMBL" id="QJPH01000362">
    <property type="protein sequence ID" value="PZN76273.1"/>
    <property type="molecule type" value="Genomic_DNA"/>
</dbReference>
<evidence type="ECO:0000256" key="1">
    <source>
        <dbReference type="ARBA" id="ARBA00022679"/>
    </source>
</evidence>
<reference evidence="5 6" key="1">
    <citation type="journal article" date="2018" name="Aquat. Microb. Ecol.">
        <title>Gammaproteobacterial methanotrophs dominate.</title>
        <authorList>
            <person name="Rissanen A.J."/>
            <person name="Saarenheimo J."/>
            <person name="Tiirola M."/>
            <person name="Peura S."/>
            <person name="Aalto S.L."/>
            <person name="Karvinen A."/>
            <person name="Nykanen H."/>
        </authorList>
    </citation>
    <scope>NUCLEOTIDE SEQUENCE [LARGE SCALE GENOMIC DNA]</scope>
    <source>
        <strain evidence="5">AMbin10</strain>
    </source>
</reference>
<dbReference type="CDD" id="cd24008">
    <property type="entry name" value="ASKHA_NBD_GLK"/>
    <property type="match status" value="1"/>
</dbReference>
<dbReference type="GO" id="GO:0005536">
    <property type="term" value="F:D-glucose binding"/>
    <property type="evidence" value="ECO:0007669"/>
    <property type="project" value="InterPro"/>
</dbReference>
<proteinExistence type="inferred from homology"/>